<dbReference type="RefSeq" id="WP_123043272.1">
    <property type="nucleotide sequence ID" value="NZ_CP033433.1"/>
</dbReference>
<evidence type="ECO:0000256" key="1">
    <source>
        <dbReference type="ARBA" id="ARBA00006817"/>
    </source>
</evidence>
<protein>
    <submittedName>
        <fullName evidence="3">Polyketide cyclase</fullName>
    </submittedName>
</protein>
<dbReference type="SUPFAM" id="SSF55961">
    <property type="entry name" value="Bet v1-like"/>
    <property type="match status" value="1"/>
</dbReference>
<dbReference type="EMBL" id="CP033433">
    <property type="protein sequence ID" value="AYQ75192.1"/>
    <property type="molecule type" value="Genomic_DNA"/>
</dbReference>
<accession>A0A3G3K426</accession>
<name>A0A3G3K426_9BACL</name>
<gene>
    <name evidence="3" type="ORF">EAV92_23165</name>
</gene>
<dbReference type="CDD" id="cd08897">
    <property type="entry name" value="SRPBCC_CalC_Aha1-like_4"/>
    <property type="match status" value="1"/>
</dbReference>
<reference evidence="3 4" key="1">
    <citation type="submission" date="2018-10" db="EMBL/GenBank/DDBJ databases">
        <title>Genome Sequence of Cohnella sp.</title>
        <authorList>
            <person name="Srinivasan S."/>
            <person name="Kim M.K."/>
        </authorList>
    </citation>
    <scope>NUCLEOTIDE SEQUENCE [LARGE SCALE GENOMIC DNA]</scope>
    <source>
        <strain evidence="3 4">18JY8-7</strain>
    </source>
</reference>
<evidence type="ECO:0000313" key="4">
    <source>
        <dbReference type="Proteomes" id="UP000269097"/>
    </source>
</evidence>
<dbReference type="Pfam" id="PF08327">
    <property type="entry name" value="AHSA1"/>
    <property type="match status" value="1"/>
</dbReference>
<dbReference type="InterPro" id="IPR013538">
    <property type="entry name" value="ASHA1/2-like_C"/>
</dbReference>
<evidence type="ECO:0000313" key="3">
    <source>
        <dbReference type="EMBL" id="AYQ75192.1"/>
    </source>
</evidence>
<sequence>MSAGDKITLTVETTVNAPVEKVWEYWTEPQHITQWSFASDDWHAPSAENDLRAGGKFSTRMEAKDGSFGFDFGGIYDEVRTHEWIAYTLGDDRKVTISFLPVDNGTRVVETFEAESSHSIEQQQAGWQAFMDNFKKYSEQPK</sequence>
<dbReference type="AlphaFoldDB" id="A0A3G3K426"/>
<evidence type="ECO:0000259" key="2">
    <source>
        <dbReference type="Pfam" id="PF08327"/>
    </source>
</evidence>
<dbReference type="Proteomes" id="UP000269097">
    <property type="component" value="Chromosome"/>
</dbReference>
<dbReference type="KEGG" id="coh:EAV92_23165"/>
<dbReference type="Gene3D" id="3.30.530.20">
    <property type="match status" value="1"/>
</dbReference>
<keyword evidence="4" id="KW-1185">Reference proteome</keyword>
<organism evidence="3 4">
    <name type="scientific">Cohnella candidum</name>
    <dbReference type="NCBI Taxonomy" id="2674991"/>
    <lineage>
        <taxon>Bacteria</taxon>
        <taxon>Bacillati</taxon>
        <taxon>Bacillota</taxon>
        <taxon>Bacilli</taxon>
        <taxon>Bacillales</taxon>
        <taxon>Paenibacillaceae</taxon>
        <taxon>Cohnella</taxon>
    </lineage>
</organism>
<proteinExistence type="inferred from homology"/>
<feature type="domain" description="Activator of Hsp90 ATPase homologue 1/2-like C-terminal" evidence="2">
    <location>
        <begin position="16"/>
        <end position="138"/>
    </location>
</feature>
<dbReference type="InterPro" id="IPR023393">
    <property type="entry name" value="START-like_dom_sf"/>
</dbReference>
<comment type="similarity">
    <text evidence="1">Belongs to the AHA1 family.</text>
</comment>